<accession>A0ABW8CJE7</accession>
<protein>
    <submittedName>
        <fullName evidence="2">Saposin domain-containing protein</fullName>
    </submittedName>
</protein>
<gene>
    <name evidence="2" type="ORF">ACIGXA_39400</name>
</gene>
<evidence type="ECO:0000259" key="1">
    <source>
        <dbReference type="Pfam" id="PF03489"/>
    </source>
</evidence>
<organism evidence="2 3">
    <name type="scientific">Streptomyces fildesensis</name>
    <dbReference type="NCBI Taxonomy" id="375757"/>
    <lineage>
        <taxon>Bacteria</taxon>
        <taxon>Bacillati</taxon>
        <taxon>Actinomycetota</taxon>
        <taxon>Actinomycetes</taxon>
        <taxon>Kitasatosporales</taxon>
        <taxon>Streptomycetaceae</taxon>
        <taxon>Streptomyces</taxon>
    </lineage>
</organism>
<name>A0ABW8CJE7_9ACTN</name>
<reference evidence="2 3" key="1">
    <citation type="submission" date="2024-10" db="EMBL/GenBank/DDBJ databases">
        <title>The Natural Products Discovery Center: Release of the First 8490 Sequenced Strains for Exploring Actinobacteria Biosynthetic Diversity.</title>
        <authorList>
            <person name="Kalkreuter E."/>
            <person name="Kautsar S.A."/>
            <person name="Yang D."/>
            <person name="Bader C.D."/>
            <person name="Teijaro C.N."/>
            <person name="Fluegel L."/>
            <person name="Davis C.M."/>
            <person name="Simpson J.R."/>
            <person name="Lauterbach L."/>
            <person name="Steele A.D."/>
            <person name="Gui C."/>
            <person name="Meng S."/>
            <person name="Li G."/>
            <person name="Viehrig K."/>
            <person name="Ye F."/>
            <person name="Su P."/>
            <person name="Kiefer A.F."/>
            <person name="Nichols A."/>
            <person name="Cepeda A.J."/>
            <person name="Yan W."/>
            <person name="Fan B."/>
            <person name="Jiang Y."/>
            <person name="Adhikari A."/>
            <person name="Zheng C.-J."/>
            <person name="Schuster L."/>
            <person name="Cowan T.M."/>
            <person name="Smanski M.J."/>
            <person name="Chevrette M.G."/>
            <person name="De Carvalho L.P.S."/>
            <person name="Shen B."/>
        </authorList>
    </citation>
    <scope>NUCLEOTIDE SEQUENCE [LARGE SCALE GENOMIC DNA]</scope>
    <source>
        <strain evidence="2 3">NPDC053399</strain>
    </source>
</reference>
<dbReference type="InterPro" id="IPR008138">
    <property type="entry name" value="SapB_2"/>
</dbReference>
<evidence type="ECO:0000313" key="2">
    <source>
        <dbReference type="EMBL" id="MFI9106581.1"/>
    </source>
</evidence>
<dbReference type="SUPFAM" id="SSF47862">
    <property type="entry name" value="Saposin"/>
    <property type="match status" value="1"/>
</dbReference>
<dbReference type="EMBL" id="JBITYG010000019">
    <property type="protein sequence ID" value="MFI9106581.1"/>
    <property type="molecule type" value="Genomic_DNA"/>
</dbReference>
<proteinExistence type="predicted"/>
<comment type="caution">
    <text evidence="2">The sequence shown here is derived from an EMBL/GenBank/DDBJ whole genome shotgun (WGS) entry which is preliminary data.</text>
</comment>
<dbReference type="InterPro" id="IPR011001">
    <property type="entry name" value="Saposin-like"/>
</dbReference>
<dbReference type="RefSeq" id="WP_399658198.1">
    <property type="nucleotide sequence ID" value="NZ_JBITYG010000019.1"/>
</dbReference>
<sequence length="66" mass="7414">MQHAKDYMTSTTTQAELEELLLGVVQQPGFDVLGPAWVRDNIEMINHFLEEELDPHQICSALGACE</sequence>
<dbReference type="Pfam" id="PF03489">
    <property type="entry name" value="SapB_2"/>
    <property type="match status" value="1"/>
</dbReference>
<keyword evidence="3" id="KW-1185">Reference proteome</keyword>
<dbReference type="Gene3D" id="1.10.225.10">
    <property type="entry name" value="Saposin-like"/>
    <property type="match status" value="1"/>
</dbReference>
<feature type="domain" description="Saposin B type region 2" evidence="1">
    <location>
        <begin position="48"/>
        <end position="65"/>
    </location>
</feature>
<dbReference type="Proteomes" id="UP001614394">
    <property type="component" value="Unassembled WGS sequence"/>
</dbReference>
<evidence type="ECO:0000313" key="3">
    <source>
        <dbReference type="Proteomes" id="UP001614394"/>
    </source>
</evidence>